<keyword evidence="4 7" id="KW-1133">Transmembrane helix</keyword>
<dbReference type="PROSITE" id="PS50216">
    <property type="entry name" value="DHHC"/>
    <property type="match status" value="1"/>
</dbReference>
<keyword evidence="6 7" id="KW-0012">Acyltransferase</keyword>
<dbReference type="Proteomes" id="UP000230066">
    <property type="component" value="Unassembled WGS sequence"/>
</dbReference>
<evidence type="ECO:0000259" key="9">
    <source>
        <dbReference type="Pfam" id="PF01529"/>
    </source>
</evidence>
<evidence type="ECO:0000256" key="2">
    <source>
        <dbReference type="ARBA" id="ARBA00022679"/>
    </source>
</evidence>
<keyword evidence="5 7" id="KW-0472">Membrane</keyword>
<evidence type="ECO:0000256" key="6">
    <source>
        <dbReference type="ARBA" id="ARBA00023315"/>
    </source>
</evidence>
<dbReference type="Pfam" id="PF01529">
    <property type="entry name" value="DHHC"/>
    <property type="match status" value="1"/>
</dbReference>
<evidence type="ECO:0000256" key="1">
    <source>
        <dbReference type="ARBA" id="ARBA00004141"/>
    </source>
</evidence>
<feature type="transmembrane region" description="Helical" evidence="7">
    <location>
        <begin position="176"/>
        <end position="198"/>
    </location>
</feature>
<keyword evidence="11" id="KW-1185">Reference proteome</keyword>
<dbReference type="InterPro" id="IPR039859">
    <property type="entry name" value="PFA4/ZDH16/20/ERF2-like"/>
</dbReference>
<feature type="transmembrane region" description="Helical" evidence="7">
    <location>
        <begin position="135"/>
        <end position="161"/>
    </location>
</feature>
<feature type="region of interest" description="Disordered" evidence="8">
    <location>
        <begin position="287"/>
        <end position="311"/>
    </location>
</feature>
<evidence type="ECO:0000256" key="3">
    <source>
        <dbReference type="ARBA" id="ARBA00022692"/>
    </source>
</evidence>
<feature type="transmembrane region" description="Helical" evidence="7">
    <location>
        <begin position="43"/>
        <end position="66"/>
    </location>
</feature>
<keyword evidence="2 7" id="KW-0808">Transferase</keyword>
<proteinExistence type="inferred from homology"/>
<organism evidence="10 11">
    <name type="scientific">Fasciola hepatica</name>
    <name type="common">Liver fluke</name>
    <dbReference type="NCBI Taxonomy" id="6192"/>
    <lineage>
        <taxon>Eukaryota</taxon>
        <taxon>Metazoa</taxon>
        <taxon>Spiralia</taxon>
        <taxon>Lophotrochozoa</taxon>
        <taxon>Platyhelminthes</taxon>
        <taxon>Trematoda</taxon>
        <taxon>Digenea</taxon>
        <taxon>Plagiorchiida</taxon>
        <taxon>Echinostomata</taxon>
        <taxon>Echinostomatoidea</taxon>
        <taxon>Fasciolidae</taxon>
        <taxon>Fasciola</taxon>
    </lineage>
</organism>
<dbReference type="EC" id="2.3.1.225" evidence="7"/>
<evidence type="ECO:0000256" key="7">
    <source>
        <dbReference type="RuleBase" id="RU079119"/>
    </source>
</evidence>
<feature type="domain" description="Palmitoyltransferase DHHC" evidence="9">
    <location>
        <begin position="91"/>
        <end position="217"/>
    </location>
</feature>
<comment type="caution">
    <text evidence="10">The sequence shown here is derived from an EMBL/GenBank/DDBJ whole genome shotgun (WGS) entry which is preliminary data.</text>
</comment>
<name>A0A4E0R8I8_FASHE</name>
<gene>
    <name evidence="10" type="ORF">D915_005887</name>
</gene>
<evidence type="ECO:0000256" key="5">
    <source>
        <dbReference type="ARBA" id="ARBA00023136"/>
    </source>
</evidence>
<accession>A0A4E0R8I8</accession>
<dbReference type="EMBL" id="JXXN02002228">
    <property type="protein sequence ID" value="THD23286.1"/>
    <property type="molecule type" value="Genomic_DNA"/>
</dbReference>
<comment type="catalytic activity">
    <reaction evidence="7">
        <text>L-cysteinyl-[protein] + hexadecanoyl-CoA = S-hexadecanoyl-L-cysteinyl-[protein] + CoA</text>
        <dbReference type="Rhea" id="RHEA:36683"/>
        <dbReference type="Rhea" id="RHEA-COMP:10131"/>
        <dbReference type="Rhea" id="RHEA-COMP:11032"/>
        <dbReference type="ChEBI" id="CHEBI:29950"/>
        <dbReference type="ChEBI" id="CHEBI:57287"/>
        <dbReference type="ChEBI" id="CHEBI:57379"/>
        <dbReference type="ChEBI" id="CHEBI:74151"/>
        <dbReference type="EC" id="2.3.1.225"/>
    </reaction>
</comment>
<dbReference type="GO" id="GO:0019706">
    <property type="term" value="F:protein-cysteine S-palmitoyltransferase activity"/>
    <property type="evidence" value="ECO:0007669"/>
    <property type="project" value="UniProtKB-EC"/>
</dbReference>
<evidence type="ECO:0000256" key="8">
    <source>
        <dbReference type="SAM" id="MobiDB-lite"/>
    </source>
</evidence>
<comment type="subcellular location">
    <subcellularLocation>
        <location evidence="1">Membrane</location>
        <topology evidence="1">Multi-pass membrane protein</topology>
    </subcellularLocation>
</comment>
<sequence length="311" mass="34868">MVFRCDACGIVCVFFTYLLVIYSDYVVVFHLIRPVLKSSLSAIFNTVAFNLVVFLLGLSHLCAVLADPGVVPLGRYPLTQNGALKRPSGWDACTRCAIYRPPRSHHCRVCRRCIRRMDHHCPWINNCVGEYNQKYFILFLVYVGALCIHALVLVVVCRAVINGETNHSDSETDAIVVAHTVILVAICCLFGLFVLAIFSDQMKSIMDDETAVESAKNRARSRRRAAGDPEMGDTTRQSLSRMDLFREVFGPGPVYLWLLPCHHLFQPRPPDSDLECVVDDELQAHELHIRPTITPSTPPEPSETDSSSISF</sequence>
<comment type="similarity">
    <text evidence="7">Belongs to the DHHC palmitoyltransferase family.</text>
</comment>
<evidence type="ECO:0000256" key="4">
    <source>
        <dbReference type="ARBA" id="ARBA00022989"/>
    </source>
</evidence>
<feature type="transmembrane region" description="Helical" evidence="7">
    <location>
        <begin position="7"/>
        <end position="31"/>
    </location>
</feature>
<reference evidence="10" key="1">
    <citation type="submission" date="2019-03" db="EMBL/GenBank/DDBJ databases">
        <title>Improved annotation for the trematode Fasciola hepatica.</title>
        <authorList>
            <person name="Choi Y.-J."/>
            <person name="Martin J."/>
            <person name="Mitreva M."/>
        </authorList>
    </citation>
    <scope>NUCLEOTIDE SEQUENCE [LARGE SCALE GENOMIC DNA]</scope>
</reference>
<evidence type="ECO:0000313" key="11">
    <source>
        <dbReference type="Proteomes" id="UP000230066"/>
    </source>
</evidence>
<dbReference type="GO" id="GO:0016020">
    <property type="term" value="C:membrane"/>
    <property type="evidence" value="ECO:0007669"/>
    <property type="project" value="UniProtKB-SubCell"/>
</dbReference>
<dbReference type="PANTHER" id="PTHR12246">
    <property type="entry name" value="PALMITOYLTRANSFERASE ZDHHC16"/>
    <property type="match status" value="1"/>
</dbReference>
<evidence type="ECO:0000313" key="10">
    <source>
        <dbReference type="EMBL" id="THD23286.1"/>
    </source>
</evidence>
<keyword evidence="3 7" id="KW-0812">Transmembrane</keyword>
<feature type="region of interest" description="Disordered" evidence="8">
    <location>
        <begin position="216"/>
        <end position="236"/>
    </location>
</feature>
<protein>
    <recommendedName>
        <fullName evidence="7">Palmitoyltransferase</fullName>
        <ecNumber evidence="7">2.3.1.225</ecNumber>
    </recommendedName>
</protein>
<comment type="domain">
    <text evidence="7">The DHHC domain is required for palmitoyltransferase activity.</text>
</comment>
<dbReference type="InterPro" id="IPR001594">
    <property type="entry name" value="Palmitoyltrfase_DHHC"/>
</dbReference>
<dbReference type="AlphaFoldDB" id="A0A4E0R8I8"/>